<dbReference type="InterPro" id="IPR036691">
    <property type="entry name" value="Endo/exonu/phosph_ase_sf"/>
</dbReference>
<keyword evidence="2" id="KW-0489">Methyltransferase</keyword>
<evidence type="ECO:0000313" key="8">
    <source>
        <dbReference type="EMBL" id="KAK7246003.1"/>
    </source>
</evidence>
<keyword evidence="9" id="KW-1185">Reference proteome</keyword>
<dbReference type="SUPFAM" id="SSF56219">
    <property type="entry name" value="DNase I-like"/>
    <property type="match status" value="1"/>
</dbReference>
<protein>
    <recommendedName>
        <fullName evidence="1">tRNA (guanine(9)-N(1))-methyltransferase</fullName>
        <ecNumber evidence="1">2.1.1.221</ecNumber>
    </recommendedName>
</protein>
<dbReference type="GO" id="GO:0005634">
    <property type="term" value="C:nucleus"/>
    <property type="evidence" value="ECO:0007669"/>
    <property type="project" value="TreeGrafter"/>
</dbReference>
<gene>
    <name evidence="8" type="ORF">RIF29_40860</name>
</gene>
<dbReference type="CDD" id="cd18089">
    <property type="entry name" value="SPOUT_Trm10-like"/>
    <property type="match status" value="1"/>
</dbReference>
<dbReference type="FunFam" id="3.40.1280.30:FF:000018">
    <property type="entry name" value="Os02g0725600 protein"/>
    <property type="match status" value="1"/>
</dbReference>
<feature type="region of interest" description="Disordered" evidence="6">
    <location>
        <begin position="523"/>
        <end position="550"/>
    </location>
</feature>
<dbReference type="GO" id="GO:0000049">
    <property type="term" value="F:tRNA binding"/>
    <property type="evidence" value="ECO:0007669"/>
    <property type="project" value="TreeGrafter"/>
</dbReference>
<dbReference type="GO" id="GO:0002939">
    <property type="term" value="P:tRNA N1-guanine methylation"/>
    <property type="evidence" value="ECO:0007669"/>
    <property type="project" value="TreeGrafter"/>
</dbReference>
<evidence type="ECO:0000256" key="2">
    <source>
        <dbReference type="ARBA" id="ARBA00022603"/>
    </source>
</evidence>
<keyword evidence="3" id="KW-0808">Transferase</keyword>
<evidence type="ECO:0000256" key="1">
    <source>
        <dbReference type="ARBA" id="ARBA00012797"/>
    </source>
</evidence>
<evidence type="ECO:0000256" key="6">
    <source>
        <dbReference type="SAM" id="MobiDB-lite"/>
    </source>
</evidence>
<dbReference type="Gene3D" id="3.40.1280.30">
    <property type="match status" value="1"/>
</dbReference>
<dbReference type="PANTHER" id="PTHR13563:SF13">
    <property type="entry name" value="TRNA METHYLTRANSFERASE 10 HOMOLOG A"/>
    <property type="match status" value="1"/>
</dbReference>
<feature type="compositionally biased region" description="Basic and acidic residues" evidence="6">
    <location>
        <begin position="267"/>
        <end position="293"/>
    </location>
</feature>
<feature type="domain" description="SAM-dependent MTase TRM10-type" evidence="7">
    <location>
        <begin position="332"/>
        <end position="522"/>
    </location>
</feature>
<dbReference type="InterPro" id="IPR038459">
    <property type="entry name" value="MT_TRM10-typ_sf"/>
</dbReference>
<dbReference type="InterPro" id="IPR007356">
    <property type="entry name" value="tRNA_m1G_MeTrfase_euk"/>
</dbReference>
<name>A0AAN9HUP3_CROPI</name>
<feature type="compositionally biased region" description="Basic and acidic residues" evidence="6">
    <location>
        <begin position="226"/>
        <end position="242"/>
    </location>
</feature>
<organism evidence="8 9">
    <name type="scientific">Crotalaria pallida</name>
    <name type="common">Smooth rattlebox</name>
    <name type="synonym">Crotalaria striata</name>
    <dbReference type="NCBI Taxonomy" id="3830"/>
    <lineage>
        <taxon>Eukaryota</taxon>
        <taxon>Viridiplantae</taxon>
        <taxon>Streptophyta</taxon>
        <taxon>Embryophyta</taxon>
        <taxon>Tracheophyta</taxon>
        <taxon>Spermatophyta</taxon>
        <taxon>Magnoliopsida</taxon>
        <taxon>eudicotyledons</taxon>
        <taxon>Gunneridae</taxon>
        <taxon>Pentapetalae</taxon>
        <taxon>rosids</taxon>
        <taxon>fabids</taxon>
        <taxon>Fabales</taxon>
        <taxon>Fabaceae</taxon>
        <taxon>Papilionoideae</taxon>
        <taxon>50 kb inversion clade</taxon>
        <taxon>genistoids sensu lato</taxon>
        <taxon>core genistoids</taxon>
        <taxon>Crotalarieae</taxon>
        <taxon>Crotalaria</taxon>
    </lineage>
</organism>
<evidence type="ECO:0000313" key="9">
    <source>
        <dbReference type="Proteomes" id="UP001372338"/>
    </source>
</evidence>
<dbReference type="Gene3D" id="3.60.10.10">
    <property type="entry name" value="Endonuclease/exonuclease/phosphatase"/>
    <property type="match status" value="1"/>
</dbReference>
<evidence type="ECO:0000256" key="3">
    <source>
        <dbReference type="ARBA" id="ARBA00022679"/>
    </source>
</evidence>
<feature type="compositionally biased region" description="Pro residues" evidence="6">
    <location>
        <begin position="243"/>
        <end position="253"/>
    </location>
</feature>
<dbReference type="AlphaFoldDB" id="A0AAN9HUP3"/>
<dbReference type="GO" id="GO:0052905">
    <property type="term" value="F:tRNA (guanosine(9)-N1)-methyltransferase activity"/>
    <property type="evidence" value="ECO:0007669"/>
    <property type="project" value="UniProtKB-EC"/>
</dbReference>
<dbReference type="InterPro" id="IPR028564">
    <property type="entry name" value="MT_TRM10-typ"/>
</dbReference>
<dbReference type="PROSITE" id="PS51675">
    <property type="entry name" value="SAM_MT_TRM10"/>
    <property type="match status" value="1"/>
</dbReference>
<proteinExistence type="predicted"/>
<reference evidence="8 9" key="1">
    <citation type="submission" date="2024-01" db="EMBL/GenBank/DDBJ databases">
        <title>The genomes of 5 underutilized Papilionoideae crops provide insights into root nodulation and disease resistanc.</title>
        <authorList>
            <person name="Yuan L."/>
        </authorList>
    </citation>
    <scope>NUCLEOTIDE SEQUENCE [LARGE SCALE GENOMIC DNA]</scope>
    <source>
        <strain evidence="8">ZHUSHIDOU_FW_LH</strain>
        <tissue evidence="8">Leaf</tissue>
    </source>
</reference>
<comment type="caution">
    <text evidence="8">The sequence shown here is derived from an EMBL/GenBank/DDBJ whole genome shotgun (WGS) entry which is preliminary data.</text>
</comment>
<keyword evidence="4" id="KW-0949">S-adenosyl-L-methionine</keyword>
<evidence type="ECO:0000259" key="7">
    <source>
        <dbReference type="PROSITE" id="PS51675"/>
    </source>
</evidence>
<feature type="region of interest" description="Disordered" evidence="6">
    <location>
        <begin position="215"/>
        <end position="293"/>
    </location>
</feature>
<dbReference type="EC" id="2.1.1.221" evidence="1"/>
<accession>A0AAN9HUP3</accession>
<dbReference type="EMBL" id="JAYWIO010000008">
    <property type="protein sequence ID" value="KAK7246003.1"/>
    <property type="molecule type" value="Genomic_DNA"/>
</dbReference>
<evidence type="ECO:0000256" key="4">
    <source>
        <dbReference type="ARBA" id="ARBA00022691"/>
    </source>
</evidence>
<sequence>MFTFDDASSLLRGQFELPWLLRGDFNEILWSGEKEGGARKDQGLINRFREALDDCGLEDVGVKGNPFTWSRRNRNGQPVRERLDRFVANQTWKNMTQNCLVSHLSAPVSDHFPILMYFEFIQQRRRLKGRADRFFFETLWAGYENCESIIAATWNSDNSASSLNVVVGKLHLTGLKLVDWSKKEIPNIPKELKRLQLELDKSEHEVSLIQALAVTMPEPHTTENGVVKEEQQQEPQNDEKAPENPPPPPPHPPSLSKNAQKKLLKQQRYEAKKAEKKALAKEQKKIDAERKRKEWEEKLANVSEEEREKLLESRKNLRKERMEQRNEEKEKKRERLLKAKEFGQNVVVDLEFSHLMTPNEIHSLVQQIMYCYAVNGRCCSPAHLWLTGCDGEMGDQLQRIPGFDKWIIEKQNESYIQALQDRKENLVYLTADSENVVEELDLNKIYIIGGLVDRNRWKGITMKKAEEQGIQTAKLPIGNFIQMSSSQVLTVNQVFEILVKFLETRDWKTSFFAVIPQRKRCQADSEEGNADDTLNKENEQKDDQMASKKACVENEVPCNSLDT</sequence>
<comment type="catalytic activity">
    <reaction evidence="5">
        <text>guanosine(9) in tRNA + S-adenosyl-L-methionine = N(1)-methylguanosine(9) in tRNA + S-adenosyl-L-homocysteine + H(+)</text>
        <dbReference type="Rhea" id="RHEA:43156"/>
        <dbReference type="Rhea" id="RHEA-COMP:10367"/>
        <dbReference type="Rhea" id="RHEA-COMP:10368"/>
        <dbReference type="ChEBI" id="CHEBI:15378"/>
        <dbReference type="ChEBI" id="CHEBI:57856"/>
        <dbReference type="ChEBI" id="CHEBI:59789"/>
        <dbReference type="ChEBI" id="CHEBI:73542"/>
        <dbReference type="ChEBI" id="CHEBI:74269"/>
        <dbReference type="EC" id="2.1.1.221"/>
    </reaction>
</comment>
<evidence type="ECO:0000256" key="5">
    <source>
        <dbReference type="ARBA" id="ARBA00048434"/>
    </source>
</evidence>
<feature type="compositionally biased region" description="Basic and acidic residues" evidence="6">
    <location>
        <begin position="533"/>
        <end position="550"/>
    </location>
</feature>
<dbReference type="Proteomes" id="UP001372338">
    <property type="component" value="Unassembled WGS sequence"/>
</dbReference>
<dbReference type="PANTHER" id="PTHR13563">
    <property type="entry name" value="TRNA (GUANINE-9-) METHYLTRANSFERASE"/>
    <property type="match status" value="1"/>
</dbReference>